<feature type="domain" description="Acyl-CoA dehydrogenase/oxidase N-terminal" evidence="9">
    <location>
        <begin position="5"/>
        <end position="119"/>
    </location>
</feature>
<protein>
    <submittedName>
        <fullName evidence="10">Acyl-CoA dehydrogenase</fullName>
    </submittedName>
</protein>
<dbReference type="Gene3D" id="1.10.540.10">
    <property type="entry name" value="Acyl-CoA dehydrogenase/oxidase, N-terminal domain"/>
    <property type="match status" value="1"/>
</dbReference>
<dbReference type="InterPro" id="IPR013786">
    <property type="entry name" value="AcylCoA_DH/ox_N"/>
</dbReference>
<evidence type="ECO:0000256" key="4">
    <source>
        <dbReference type="ARBA" id="ARBA00022827"/>
    </source>
</evidence>
<dbReference type="InterPro" id="IPR046373">
    <property type="entry name" value="Acyl-CoA_Oxase/DH_mid-dom_sf"/>
</dbReference>
<keyword evidence="11" id="KW-1185">Reference proteome</keyword>
<dbReference type="SUPFAM" id="SSF47203">
    <property type="entry name" value="Acyl-CoA dehydrogenase C-terminal domain-like"/>
    <property type="match status" value="1"/>
</dbReference>
<dbReference type="Gene3D" id="2.40.110.10">
    <property type="entry name" value="Butyryl-CoA Dehydrogenase, subunit A, domain 2"/>
    <property type="match status" value="1"/>
</dbReference>
<dbReference type="PIRSF" id="PIRSF016578">
    <property type="entry name" value="HsaA"/>
    <property type="match status" value="1"/>
</dbReference>
<dbReference type="InterPro" id="IPR009100">
    <property type="entry name" value="AcylCoA_DH/oxidase_NM_dom_sf"/>
</dbReference>
<dbReference type="InterPro" id="IPR036250">
    <property type="entry name" value="AcylCo_DH-like_C"/>
</dbReference>
<dbReference type="Proteomes" id="UP000243799">
    <property type="component" value="Unassembled WGS sequence"/>
</dbReference>
<dbReference type="Pfam" id="PF02771">
    <property type="entry name" value="Acyl-CoA_dh_N"/>
    <property type="match status" value="1"/>
</dbReference>
<dbReference type="InterPro" id="IPR006091">
    <property type="entry name" value="Acyl-CoA_Oxase/DH_mid-dom"/>
</dbReference>
<dbReference type="GO" id="GO:0050660">
    <property type="term" value="F:flavin adenine dinucleotide binding"/>
    <property type="evidence" value="ECO:0007669"/>
    <property type="project" value="InterPro"/>
</dbReference>
<name>A0A1I0YM04_9PSEU</name>
<organism evidence="10 11">
    <name type="scientific">Amycolatopsis marina</name>
    <dbReference type="NCBI Taxonomy" id="490629"/>
    <lineage>
        <taxon>Bacteria</taxon>
        <taxon>Bacillati</taxon>
        <taxon>Actinomycetota</taxon>
        <taxon>Actinomycetes</taxon>
        <taxon>Pseudonocardiales</taxon>
        <taxon>Pseudonocardiaceae</taxon>
        <taxon>Amycolatopsis</taxon>
    </lineage>
</organism>
<evidence type="ECO:0000256" key="6">
    <source>
        <dbReference type="RuleBase" id="RU362125"/>
    </source>
</evidence>
<dbReference type="PANTHER" id="PTHR43884:SF20">
    <property type="entry name" value="ACYL-COA DEHYDROGENASE FADE28"/>
    <property type="match status" value="1"/>
</dbReference>
<evidence type="ECO:0000256" key="1">
    <source>
        <dbReference type="ARBA" id="ARBA00001974"/>
    </source>
</evidence>
<evidence type="ECO:0000259" key="7">
    <source>
        <dbReference type="Pfam" id="PF00441"/>
    </source>
</evidence>
<feature type="domain" description="Acyl-CoA oxidase/dehydrogenase middle" evidence="8">
    <location>
        <begin position="122"/>
        <end position="214"/>
    </location>
</feature>
<reference evidence="11" key="1">
    <citation type="submission" date="2016-10" db="EMBL/GenBank/DDBJ databases">
        <authorList>
            <person name="Varghese N."/>
            <person name="Submissions S."/>
        </authorList>
    </citation>
    <scope>NUCLEOTIDE SEQUENCE [LARGE SCALE GENOMIC DNA]</scope>
    <source>
        <strain evidence="11">CGMCC 4.3568</strain>
    </source>
</reference>
<dbReference type="STRING" id="490629.SAMN05216266_105111"/>
<dbReference type="Gene3D" id="1.20.140.10">
    <property type="entry name" value="Butyryl-CoA Dehydrogenase, subunit A, domain 3"/>
    <property type="match status" value="1"/>
</dbReference>
<evidence type="ECO:0000259" key="8">
    <source>
        <dbReference type="Pfam" id="PF02770"/>
    </source>
</evidence>
<dbReference type="GO" id="GO:0003995">
    <property type="term" value="F:acyl-CoA dehydrogenase activity"/>
    <property type="evidence" value="ECO:0007669"/>
    <property type="project" value="InterPro"/>
</dbReference>
<dbReference type="FunFam" id="1.20.140.10:FF:000001">
    <property type="entry name" value="Acyl-CoA dehydrogenase"/>
    <property type="match status" value="1"/>
</dbReference>
<comment type="similarity">
    <text evidence="2 6">Belongs to the acyl-CoA dehydrogenase family.</text>
</comment>
<comment type="cofactor">
    <cofactor evidence="1 6">
        <name>FAD</name>
        <dbReference type="ChEBI" id="CHEBI:57692"/>
    </cofactor>
</comment>
<dbReference type="Pfam" id="PF02770">
    <property type="entry name" value="Acyl-CoA_dh_M"/>
    <property type="match status" value="1"/>
</dbReference>
<dbReference type="PANTHER" id="PTHR43884">
    <property type="entry name" value="ACYL-COA DEHYDROGENASE"/>
    <property type="match status" value="1"/>
</dbReference>
<evidence type="ECO:0000256" key="3">
    <source>
        <dbReference type="ARBA" id="ARBA00022630"/>
    </source>
</evidence>
<proteinExistence type="inferred from homology"/>
<keyword evidence="5 6" id="KW-0560">Oxidoreductase</keyword>
<dbReference type="InterPro" id="IPR037069">
    <property type="entry name" value="AcylCoA_DH/ox_N_sf"/>
</dbReference>
<dbReference type="RefSeq" id="WP_245788265.1">
    <property type="nucleotide sequence ID" value="NZ_FOKG01000005.1"/>
</dbReference>
<dbReference type="AlphaFoldDB" id="A0A1I0YM04"/>
<dbReference type="InterPro" id="IPR009075">
    <property type="entry name" value="AcylCo_DH/oxidase_C"/>
</dbReference>
<keyword evidence="3 6" id="KW-0285">Flavoprotein</keyword>
<dbReference type="EMBL" id="FOKG01000005">
    <property type="protein sequence ID" value="SFB13163.1"/>
    <property type="molecule type" value="Genomic_DNA"/>
</dbReference>
<keyword evidence="4 6" id="KW-0274">FAD</keyword>
<evidence type="ECO:0000259" key="9">
    <source>
        <dbReference type="Pfam" id="PF02771"/>
    </source>
</evidence>
<gene>
    <name evidence="10" type="ORF">SAMN05216266_105111</name>
</gene>
<evidence type="ECO:0000256" key="2">
    <source>
        <dbReference type="ARBA" id="ARBA00009347"/>
    </source>
</evidence>
<dbReference type="InterPro" id="IPR006089">
    <property type="entry name" value="Acyl-CoA_DH_CS"/>
</dbReference>
<sequence>MSLDTESRHDFAAAIREFAGRECGTREKRVALTGGETEAHAPELYARLAALGWIGVAMPEEYGGGGSGLTDACVLLEELAYGQVPVFALGISMIAAKNVEKFGTPEQRESIIGGFCRGEISAVAMSEPEAGSDVGALACRAERRGDHYVVNGQKTWISCAHYADRMLLVCRTDSSGGKHAGITMMTVPLPAEGVTVNGIDTLGGREINDVYFTDAVVPVANVIGAEGGAWPQLMAGLNFERMVCAATFLGKARRAFDDTLDYVRQRRQFGRPIGSFQVLKHRIADLATELECCRALVYDLAARIDADPDTPRPREASMAKLKVTETAKRISIEGMQMFGGAGYTKEFDIERHLRGNIISTVFAGTSEVQREIIAGSFEL</sequence>
<evidence type="ECO:0000256" key="5">
    <source>
        <dbReference type="ARBA" id="ARBA00023002"/>
    </source>
</evidence>
<evidence type="ECO:0000313" key="11">
    <source>
        <dbReference type="Proteomes" id="UP000243799"/>
    </source>
</evidence>
<dbReference type="Pfam" id="PF00441">
    <property type="entry name" value="Acyl-CoA_dh_1"/>
    <property type="match status" value="1"/>
</dbReference>
<evidence type="ECO:0000313" key="10">
    <source>
        <dbReference type="EMBL" id="SFB13163.1"/>
    </source>
</evidence>
<dbReference type="SUPFAM" id="SSF56645">
    <property type="entry name" value="Acyl-CoA dehydrogenase NM domain-like"/>
    <property type="match status" value="1"/>
</dbReference>
<dbReference type="PROSITE" id="PS00072">
    <property type="entry name" value="ACYL_COA_DH_1"/>
    <property type="match status" value="1"/>
</dbReference>
<dbReference type="CDD" id="cd00567">
    <property type="entry name" value="ACAD"/>
    <property type="match status" value="1"/>
</dbReference>
<accession>A0A1I0YM04</accession>
<feature type="domain" description="Acyl-CoA dehydrogenase/oxidase C-terminal" evidence="7">
    <location>
        <begin position="230"/>
        <end position="374"/>
    </location>
</feature>